<dbReference type="AlphaFoldDB" id="A0A9X2BCE4"/>
<comment type="caution">
    <text evidence="2">The sequence shown here is derived from an EMBL/GenBank/DDBJ whole genome shotgun (WGS) entry which is preliminary data.</text>
</comment>
<dbReference type="Proteomes" id="UP001139450">
    <property type="component" value="Unassembled WGS sequence"/>
</dbReference>
<evidence type="ECO:0000313" key="2">
    <source>
        <dbReference type="EMBL" id="MCJ8210842.1"/>
    </source>
</evidence>
<protein>
    <submittedName>
        <fullName evidence="2">DUF2975 domain-containing protein</fullName>
    </submittedName>
</protein>
<dbReference type="Pfam" id="PF11188">
    <property type="entry name" value="DUF2975"/>
    <property type="match status" value="1"/>
</dbReference>
<sequence>MKKTFNTDLIVNALILFAVLAYIVLGVLPLILIKKSDPFSGWAESNCYQVSGHKNSYAVSDTLPYYQYKKKLEEQKNKRYYTINGIQSGLSPVSRISFSKSQYLDARSMMQWNHTKLGIHRYFIDLNGWILNRYIDEYKTDSISFEVKSGKPYLYKPLISKLKDNSGCQLLTYTEEPVKYWQLERHAGISIPVSESFFNVARWIIMPVSFGLIVYFLYLIALFLKFIVDVSRGASFTNVNLRRLLIIAVSLLVYPFLRFFTDGLAWIIFHTYFNSDIRMAGFDWGNASRWVGAGLVFLLLFKAFRQAKKLQEEHDLTI</sequence>
<keyword evidence="1" id="KW-1133">Transmembrane helix</keyword>
<name>A0A9X2BCE4_9SPHI</name>
<evidence type="ECO:0000313" key="3">
    <source>
        <dbReference type="Proteomes" id="UP001139450"/>
    </source>
</evidence>
<gene>
    <name evidence="2" type="ORF">MUY27_14080</name>
</gene>
<reference evidence="2" key="1">
    <citation type="submission" date="2022-04" db="EMBL/GenBank/DDBJ databases">
        <title>Mucilaginibacter sp. RS28 isolated from freshwater.</title>
        <authorList>
            <person name="Ko S.-R."/>
        </authorList>
    </citation>
    <scope>NUCLEOTIDE SEQUENCE</scope>
    <source>
        <strain evidence="2">RS28</strain>
    </source>
</reference>
<keyword evidence="1" id="KW-0812">Transmembrane</keyword>
<keyword evidence="3" id="KW-1185">Reference proteome</keyword>
<feature type="transmembrane region" description="Helical" evidence="1">
    <location>
        <begin position="244"/>
        <end position="267"/>
    </location>
</feature>
<keyword evidence="1" id="KW-0472">Membrane</keyword>
<proteinExistence type="predicted"/>
<accession>A0A9X2BCE4</accession>
<organism evidence="2 3">
    <name type="scientific">Mucilaginibacter straminoryzae</name>
    <dbReference type="NCBI Taxonomy" id="2932774"/>
    <lineage>
        <taxon>Bacteria</taxon>
        <taxon>Pseudomonadati</taxon>
        <taxon>Bacteroidota</taxon>
        <taxon>Sphingobacteriia</taxon>
        <taxon>Sphingobacteriales</taxon>
        <taxon>Sphingobacteriaceae</taxon>
        <taxon>Mucilaginibacter</taxon>
    </lineage>
</organism>
<feature type="transmembrane region" description="Helical" evidence="1">
    <location>
        <begin position="287"/>
        <end position="304"/>
    </location>
</feature>
<feature type="transmembrane region" description="Helical" evidence="1">
    <location>
        <begin position="203"/>
        <end position="224"/>
    </location>
</feature>
<evidence type="ECO:0000256" key="1">
    <source>
        <dbReference type="SAM" id="Phobius"/>
    </source>
</evidence>
<dbReference type="RefSeq" id="WP_245130807.1">
    <property type="nucleotide sequence ID" value="NZ_JALJEJ010000006.1"/>
</dbReference>
<dbReference type="EMBL" id="JALJEJ010000006">
    <property type="protein sequence ID" value="MCJ8210842.1"/>
    <property type="molecule type" value="Genomic_DNA"/>
</dbReference>
<dbReference type="InterPro" id="IPR021354">
    <property type="entry name" value="DUF2975"/>
</dbReference>
<feature type="transmembrane region" description="Helical" evidence="1">
    <location>
        <begin position="9"/>
        <end position="33"/>
    </location>
</feature>